<proteinExistence type="predicted"/>
<dbReference type="Gramene" id="VVA14520">
    <property type="protein sequence ID" value="VVA14520"/>
    <property type="gene ID" value="Prudul26B010757"/>
</dbReference>
<keyword evidence="1" id="KW-0677">Repeat</keyword>
<organism evidence="2 3">
    <name type="scientific">Prunus dulcis</name>
    <name type="common">Almond</name>
    <name type="synonym">Amygdalus dulcis</name>
    <dbReference type="NCBI Taxonomy" id="3755"/>
    <lineage>
        <taxon>Eukaryota</taxon>
        <taxon>Viridiplantae</taxon>
        <taxon>Streptophyta</taxon>
        <taxon>Embryophyta</taxon>
        <taxon>Tracheophyta</taxon>
        <taxon>Spermatophyta</taxon>
        <taxon>Magnoliopsida</taxon>
        <taxon>eudicotyledons</taxon>
        <taxon>Gunneridae</taxon>
        <taxon>Pentapetalae</taxon>
        <taxon>rosids</taxon>
        <taxon>fabids</taxon>
        <taxon>Rosales</taxon>
        <taxon>Rosaceae</taxon>
        <taxon>Amygdaloideae</taxon>
        <taxon>Amygdaleae</taxon>
        <taxon>Prunus</taxon>
    </lineage>
</organism>
<dbReference type="OMA" id="LETSIYM"/>
<gene>
    <name evidence="2" type="ORF">ALMOND_2B010757</name>
</gene>
<dbReference type="Gene3D" id="1.25.40.10">
    <property type="entry name" value="Tetratricopeptide repeat domain"/>
    <property type="match status" value="1"/>
</dbReference>
<name>A0A5E4EHS9_PRUDU</name>
<protein>
    <submittedName>
        <fullName evidence="2">PREDICTED: pentatricopeptide repeat-containing</fullName>
    </submittedName>
</protein>
<dbReference type="EMBL" id="CABIKO010000010">
    <property type="protein sequence ID" value="VVA14520.1"/>
    <property type="molecule type" value="Genomic_DNA"/>
</dbReference>
<dbReference type="InterPro" id="IPR046960">
    <property type="entry name" value="PPR_At4g14850-like_plant"/>
</dbReference>
<evidence type="ECO:0000256" key="1">
    <source>
        <dbReference type="ARBA" id="ARBA00022737"/>
    </source>
</evidence>
<dbReference type="AlphaFoldDB" id="A0A5E4EHS9"/>
<dbReference type="Proteomes" id="UP000327085">
    <property type="component" value="Chromosome 6"/>
</dbReference>
<dbReference type="PANTHER" id="PTHR47926:SF359">
    <property type="entry name" value="PENTACOTRIPEPTIDE-REPEAT REGION OF PRORP DOMAIN-CONTAINING PROTEIN"/>
    <property type="match status" value="1"/>
</dbReference>
<accession>A0A5E4EHS9</accession>
<dbReference type="GO" id="GO:0003723">
    <property type="term" value="F:RNA binding"/>
    <property type="evidence" value="ECO:0007669"/>
    <property type="project" value="InterPro"/>
</dbReference>
<sequence>MFHAKLPSQPLPNDVFQASKAKAILALLQGCNSLIRLKKIHAYVITNGLQHQTAISNKLLNFCAVSVSGCLAYAQLLFHHHIQNPQTQDWNSMIRGFSQSPSPLQAIFYYNHMLSSASDSCPDTFTFSFVLKACEKVKAQTKCKEVHGAVVRYGYENDVVLRVVVHQAALHGYVQEGSLITVSEFNSTDTDCLETSIYMVLENMIVEFWRWRPSNHGELVAVMNLFQTVTDDRKAIVGSDLQKRTKSEKDKIEHG</sequence>
<dbReference type="PANTHER" id="PTHR47926">
    <property type="entry name" value="PENTATRICOPEPTIDE REPEAT-CONTAINING PROTEIN"/>
    <property type="match status" value="1"/>
</dbReference>
<dbReference type="FunFam" id="1.25.40.10:FF:001394">
    <property type="entry name" value="Pentatricopeptide repeat-containing protein At3g28660"/>
    <property type="match status" value="1"/>
</dbReference>
<dbReference type="GO" id="GO:0009451">
    <property type="term" value="P:RNA modification"/>
    <property type="evidence" value="ECO:0007669"/>
    <property type="project" value="InterPro"/>
</dbReference>
<evidence type="ECO:0000313" key="3">
    <source>
        <dbReference type="Proteomes" id="UP000327085"/>
    </source>
</evidence>
<evidence type="ECO:0000313" key="2">
    <source>
        <dbReference type="EMBL" id="VVA14520.1"/>
    </source>
</evidence>
<reference evidence="3" key="1">
    <citation type="journal article" date="2020" name="Plant J.">
        <title>Transposons played a major role in the diversification between the closely related almond and peach genomes: results from the almond genome sequence.</title>
        <authorList>
            <person name="Alioto T."/>
            <person name="Alexiou K.G."/>
            <person name="Bardil A."/>
            <person name="Barteri F."/>
            <person name="Castanera R."/>
            <person name="Cruz F."/>
            <person name="Dhingra A."/>
            <person name="Duval H."/>
            <person name="Fernandez I Marti A."/>
            <person name="Frias L."/>
            <person name="Galan B."/>
            <person name="Garcia J.L."/>
            <person name="Howad W."/>
            <person name="Gomez-Garrido J."/>
            <person name="Gut M."/>
            <person name="Julca I."/>
            <person name="Morata J."/>
            <person name="Puigdomenech P."/>
            <person name="Ribeca P."/>
            <person name="Rubio Cabetas M.J."/>
            <person name="Vlasova A."/>
            <person name="Wirthensohn M."/>
            <person name="Garcia-Mas J."/>
            <person name="Gabaldon T."/>
            <person name="Casacuberta J.M."/>
            <person name="Arus P."/>
        </authorList>
    </citation>
    <scope>NUCLEOTIDE SEQUENCE [LARGE SCALE GENOMIC DNA]</scope>
    <source>
        <strain evidence="3">cv. Texas</strain>
    </source>
</reference>
<dbReference type="InterPro" id="IPR011990">
    <property type="entry name" value="TPR-like_helical_dom_sf"/>
</dbReference>
<dbReference type="InParanoid" id="A0A5E4EHS9"/>